<evidence type="ECO:0000256" key="4">
    <source>
        <dbReference type="ARBA" id="ARBA00022683"/>
    </source>
</evidence>
<proteinExistence type="predicted"/>
<dbReference type="InterPro" id="IPR003501">
    <property type="entry name" value="PTS_EIIB_2/3"/>
</dbReference>
<dbReference type="InterPro" id="IPR013012">
    <property type="entry name" value="PTS_EIIB_3"/>
</dbReference>
<protein>
    <recommendedName>
        <fullName evidence="6">PTS EIIB type-3 domain-containing protein</fullName>
    </recommendedName>
</protein>
<sequence length="136" mass="15111">MKNMGLFGFGKKKGESIKADIVKEKVQEKESVEPKFEGHLTVRIFCSAGASTSLWARNVQKAMDEKGLDAEIRAYSTSVVYEEGVKADVILIGPQTRYVEQDVKNKFPEKKVAVVPVQIFGLMNGEKGLEFIISLL</sequence>
<accession>A0ABX8H4X0</accession>
<reference evidence="7 8" key="1">
    <citation type="submission" date="2021-06" db="EMBL/GenBank/DDBJ databases">
        <title>Whole genome sequence of Paenibacillus sophorae DSM23020 for comparative genomics.</title>
        <authorList>
            <person name="Kim M.-J."/>
            <person name="Lee G."/>
            <person name="Shin J.-H."/>
        </authorList>
    </citation>
    <scope>NUCLEOTIDE SEQUENCE [LARGE SCALE GENOMIC DNA]</scope>
    <source>
        <strain evidence="7 8">DSM 23020</strain>
    </source>
</reference>
<dbReference type="PROSITE" id="PS51100">
    <property type="entry name" value="PTS_EIIB_TYPE_3"/>
    <property type="match status" value="1"/>
</dbReference>
<evidence type="ECO:0000313" key="7">
    <source>
        <dbReference type="EMBL" id="QWU13140.1"/>
    </source>
</evidence>
<dbReference type="Pfam" id="PF02302">
    <property type="entry name" value="PTS_IIB"/>
    <property type="match status" value="1"/>
</dbReference>
<dbReference type="EMBL" id="CP076607">
    <property type="protein sequence ID" value="QWU13140.1"/>
    <property type="molecule type" value="Genomic_DNA"/>
</dbReference>
<feature type="modified residue" description="Phosphocysteine; by EIIA" evidence="5">
    <location>
        <position position="46"/>
    </location>
</feature>
<keyword evidence="3" id="KW-0762">Sugar transport</keyword>
<keyword evidence="1" id="KW-0813">Transport</keyword>
<evidence type="ECO:0000259" key="6">
    <source>
        <dbReference type="PROSITE" id="PS51100"/>
    </source>
</evidence>
<dbReference type="InterPro" id="IPR051819">
    <property type="entry name" value="PTS_sugar-specific_EIIB"/>
</dbReference>
<evidence type="ECO:0000256" key="5">
    <source>
        <dbReference type="PROSITE-ProRule" id="PRU00423"/>
    </source>
</evidence>
<keyword evidence="4" id="KW-0598">Phosphotransferase system</keyword>
<feature type="domain" description="PTS EIIB type-3" evidence="6">
    <location>
        <begin position="39"/>
        <end position="136"/>
    </location>
</feature>
<gene>
    <name evidence="7" type="ORF">KP014_13965</name>
</gene>
<keyword evidence="2" id="KW-0597">Phosphoprotein</keyword>
<dbReference type="PANTHER" id="PTHR34581">
    <property type="entry name" value="PTS SYSTEM N,N'-DIACETYLCHITOBIOSE-SPECIFIC EIIB COMPONENT"/>
    <property type="match status" value="1"/>
</dbReference>
<evidence type="ECO:0000256" key="3">
    <source>
        <dbReference type="ARBA" id="ARBA00022597"/>
    </source>
</evidence>
<organism evidence="7 8">
    <name type="scientific">Paenibacillus sophorae</name>
    <dbReference type="NCBI Taxonomy" id="1333845"/>
    <lineage>
        <taxon>Bacteria</taxon>
        <taxon>Bacillati</taxon>
        <taxon>Bacillota</taxon>
        <taxon>Bacilli</taxon>
        <taxon>Bacillales</taxon>
        <taxon>Paenibacillaceae</taxon>
        <taxon>Paenibacillus</taxon>
    </lineage>
</organism>
<dbReference type="Proteomes" id="UP000683429">
    <property type="component" value="Chromosome"/>
</dbReference>
<evidence type="ECO:0000256" key="2">
    <source>
        <dbReference type="ARBA" id="ARBA00022553"/>
    </source>
</evidence>
<evidence type="ECO:0000313" key="8">
    <source>
        <dbReference type="Proteomes" id="UP000683429"/>
    </source>
</evidence>
<dbReference type="RefSeq" id="WP_216700356.1">
    <property type="nucleotide sequence ID" value="NZ_CP076607.1"/>
</dbReference>
<keyword evidence="8" id="KW-1185">Reference proteome</keyword>
<name>A0ABX8H4X0_9BACL</name>
<evidence type="ECO:0000256" key="1">
    <source>
        <dbReference type="ARBA" id="ARBA00022448"/>
    </source>
</evidence>
<dbReference type="PANTHER" id="PTHR34581:SF2">
    <property type="entry name" value="PTS SYSTEM N,N'-DIACETYLCHITOBIOSE-SPECIFIC EIIB COMPONENT"/>
    <property type="match status" value="1"/>
</dbReference>